<dbReference type="PANTHER" id="PTHR47894:SF1">
    <property type="entry name" value="HTH-TYPE TRANSCRIPTIONAL REGULATOR VQSM"/>
    <property type="match status" value="1"/>
</dbReference>
<keyword evidence="2" id="KW-0238">DNA-binding</keyword>
<keyword evidence="6" id="KW-1185">Reference proteome</keyword>
<dbReference type="Pfam" id="PF12625">
    <property type="entry name" value="Arabinose_bd"/>
    <property type="match status" value="1"/>
</dbReference>
<keyword evidence="1" id="KW-0805">Transcription regulation</keyword>
<keyword evidence="3" id="KW-0804">Transcription</keyword>
<name>A0A345P9H9_9GAMM</name>
<dbReference type="PROSITE" id="PS01124">
    <property type="entry name" value="HTH_ARAC_FAMILY_2"/>
    <property type="match status" value="1"/>
</dbReference>
<feature type="domain" description="HTH araC/xylS-type" evidence="4">
    <location>
        <begin position="261"/>
        <end position="358"/>
    </location>
</feature>
<dbReference type="SUPFAM" id="SSF46689">
    <property type="entry name" value="Homeodomain-like"/>
    <property type="match status" value="1"/>
</dbReference>
<dbReference type="Pfam" id="PF12833">
    <property type="entry name" value="HTH_18"/>
    <property type="match status" value="1"/>
</dbReference>
<dbReference type="GO" id="GO:0003700">
    <property type="term" value="F:DNA-binding transcription factor activity"/>
    <property type="evidence" value="ECO:0007669"/>
    <property type="project" value="InterPro"/>
</dbReference>
<dbReference type="InterPro" id="IPR009057">
    <property type="entry name" value="Homeodomain-like_sf"/>
</dbReference>
<dbReference type="Gene3D" id="1.10.10.60">
    <property type="entry name" value="Homeodomain-like"/>
    <property type="match status" value="1"/>
</dbReference>
<evidence type="ECO:0000313" key="5">
    <source>
        <dbReference type="EMBL" id="AXI03938.1"/>
    </source>
</evidence>
<dbReference type="Proteomes" id="UP000253940">
    <property type="component" value="Chromosome"/>
</dbReference>
<dbReference type="SMART" id="SM00342">
    <property type="entry name" value="HTH_ARAC"/>
    <property type="match status" value="1"/>
</dbReference>
<accession>A0A345P9H9</accession>
<dbReference type="GO" id="GO:0000976">
    <property type="term" value="F:transcription cis-regulatory region binding"/>
    <property type="evidence" value="ECO:0007669"/>
    <property type="project" value="TreeGrafter"/>
</dbReference>
<dbReference type="InterPro" id="IPR032687">
    <property type="entry name" value="AraC-type_N"/>
</dbReference>
<evidence type="ECO:0000256" key="1">
    <source>
        <dbReference type="ARBA" id="ARBA00023015"/>
    </source>
</evidence>
<dbReference type="PANTHER" id="PTHR47894">
    <property type="entry name" value="HTH-TYPE TRANSCRIPTIONAL REGULATOR GADX"/>
    <property type="match status" value="1"/>
</dbReference>
<organism evidence="5 6">
    <name type="scientific">Aquirhabdus parva</name>
    <dbReference type="NCBI Taxonomy" id="2283318"/>
    <lineage>
        <taxon>Bacteria</taxon>
        <taxon>Pseudomonadati</taxon>
        <taxon>Pseudomonadota</taxon>
        <taxon>Gammaproteobacteria</taxon>
        <taxon>Moraxellales</taxon>
        <taxon>Moraxellaceae</taxon>
        <taxon>Aquirhabdus</taxon>
    </lineage>
</organism>
<proteinExistence type="predicted"/>
<evidence type="ECO:0000256" key="2">
    <source>
        <dbReference type="ARBA" id="ARBA00023125"/>
    </source>
</evidence>
<dbReference type="AlphaFoldDB" id="A0A345P9H9"/>
<evidence type="ECO:0000259" key="4">
    <source>
        <dbReference type="PROSITE" id="PS01124"/>
    </source>
</evidence>
<dbReference type="KEGG" id="mbah:HYN46_14480"/>
<sequence length="362" mass="41722">MLSGQNYYHFRPNRMALDNIDKDQDWLYQPVVHVSYAQTVLRIAEERGLPRSLIRDVGLSETELNDPIGLIAPMTYAWLAALIIERVGNHGLGFEVGLRLPPTAHGSLGYALVCSGTLREVVTLLKRFWHIRERTLQFHFFEQDGWGVMHFYALTPYPETLRIVHFDCLMAIFYRAITLLLGDNNIQGELWLDYPEQDYYPQYRDQFPPIRYDMPASQLRFPAELLDRPLPMSNPAALQMAITQCERESVLMGGQREDFMSSVYELIILSEGSYPTQEDLAAKLHTSVRTLRRRLQTHGTSYRELLESARQRDALNLLESTSLSIQTIAGLLGYLNPANFTRAFSGWMGQSPREYRANRERI</sequence>
<protein>
    <submittedName>
        <fullName evidence="5">AraC family transcriptional regulator</fullName>
    </submittedName>
</protein>
<evidence type="ECO:0000313" key="6">
    <source>
        <dbReference type="Proteomes" id="UP000253940"/>
    </source>
</evidence>
<evidence type="ECO:0000256" key="3">
    <source>
        <dbReference type="ARBA" id="ARBA00023163"/>
    </source>
</evidence>
<reference evidence="5 6" key="1">
    <citation type="submission" date="2018-07" db="EMBL/GenBank/DDBJ databases">
        <title>Genome sequencing of Moraxellaceae gen. HYN0046.</title>
        <authorList>
            <person name="Kim M."/>
            <person name="Yi H."/>
        </authorList>
    </citation>
    <scope>NUCLEOTIDE SEQUENCE [LARGE SCALE GENOMIC DNA]</scope>
    <source>
        <strain evidence="5 6">HYN0046</strain>
    </source>
</reference>
<dbReference type="EMBL" id="CP031222">
    <property type="protein sequence ID" value="AXI03938.1"/>
    <property type="molecule type" value="Genomic_DNA"/>
</dbReference>
<dbReference type="GO" id="GO:0005829">
    <property type="term" value="C:cytosol"/>
    <property type="evidence" value="ECO:0007669"/>
    <property type="project" value="TreeGrafter"/>
</dbReference>
<gene>
    <name evidence="5" type="ORF">HYN46_14480</name>
</gene>
<dbReference type="OrthoDB" id="5582699at2"/>
<dbReference type="InterPro" id="IPR018060">
    <property type="entry name" value="HTH_AraC"/>
</dbReference>
<dbReference type="RefSeq" id="WP_114900046.1">
    <property type="nucleotide sequence ID" value="NZ_CP031222.1"/>
</dbReference>